<dbReference type="Proteomes" id="UP000223527">
    <property type="component" value="Unassembled WGS sequence"/>
</dbReference>
<evidence type="ECO:0008006" key="4">
    <source>
        <dbReference type="Google" id="ProtNLM"/>
    </source>
</evidence>
<accession>A0A2C7ACT0</accession>
<comment type="similarity">
    <text evidence="1">Belongs to the UPF0065 (bug) family.</text>
</comment>
<name>A0A2C7ACT0_9PROT</name>
<evidence type="ECO:0000313" key="2">
    <source>
        <dbReference type="EMBL" id="PHK94884.1"/>
    </source>
</evidence>
<dbReference type="PIRSF" id="PIRSF017082">
    <property type="entry name" value="YflP"/>
    <property type="match status" value="1"/>
</dbReference>
<dbReference type="PANTHER" id="PTHR42928:SF5">
    <property type="entry name" value="BLR1237 PROTEIN"/>
    <property type="match status" value="1"/>
</dbReference>
<reference evidence="2 3" key="1">
    <citation type="submission" date="2017-10" db="EMBL/GenBank/DDBJ databases">
        <authorList>
            <person name="Banno H."/>
            <person name="Chua N.-H."/>
        </authorList>
    </citation>
    <scope>NUCLEOTIDE SEQUENCE [LARGE SCALE GENOMIC DNA]</scope>
    <source>
        <strain evidence="2 3">YW11</strain>
    </source>
</reference>
<sequence length="359" mass="37369">MAGRRWRRASPAGRRAPPVLQAWKSPAGGWPVTPHRRTLLASTLALGAAALAAPRPLRAQPAWPDRPVRFVVPFPAGSTPDILARALTPHYGSVFGQPFVVENRAGAGGNIGTDAVAKATDGHTIGLTINGPLATAPALYAHLPYDPVKDLAPISLLARSGQVLVVRPGIPAQDVAGFIAYARERPGRLTYGSVGAGSGGHLAMEDLKARAGIALEHAPYRGFPQAVLDLVAGRIDAMILTVAGILPQVREGQVRALAVTAEARLPQLPEVPTLQEAGLPGAVSYAWNALVAPASMPPGVIARLARETRAALETPEARQATGTAGFEIVASGPEELAAFVAAETARWGGMIERLGIRAD</sequence>
<proteinExistence type="inferred from homology"/>
<dbReference type="Gene3D" id="3.40.190.150">
    <property type="entry name" value="Bordetella uptake gene, domain 1"/>
    <property type="match status" value="1"/>
</dbReference>
<evidence type="ECO:0000313" key="3">
    <source>
        <dbReference type="Proteomes" id="UP000223527"/>
    </source>
</evidence>
<dbReference type="Pfam" id="PF03401">
    <property type="entry name" value="TctC"/>
    <property type="match status" value="1"/>
</dbReference>
<organism evidence="2 3">
    <name type="scientific">Teichococcus rhizosphaerae</name>
    <dbReference type="NCBI Taxonomy" id="1335062"/>
    <lineage>
        <taxon>Bacteria</taxon>
        <taxon>Pseudomonadati</taxon>
        <taxon>Pseudomonadota</taxon>
        <taxon>Alphaproteobacteria</taxon>
        <taxon>Acetobacterales</taxon>
        <taxon>Roseomonadaceae</taxon>
        <taxon>Roseomonas</taxon>
    </lineage>
</organism>
<dbReference type="AlphaFoldDB" id="A0A2C7ACT0"/>
<dbReference type="InterPro" id="IPR005064">
    <property type="entry name" value="BUG"/>
</dbReference>
<dbReference type="OrthoDB" id="9780943at2"/>
<comment type="caution">
    <text evidence="2">The sequence shown here is derived from an EMBL/GenBank/DDBJ whole genome shotgun (WGS) entry which is preliminary data.</text>
</comment>
<keyword evidence="3" id="KW-1185">Reference proteome</keyword>
<dbReference type="PANTHER" id="PTHR42928">
    <property type="entry name" value="TRICARBOXYLATE-BINDING PROTEIN"/>
    <property type="match status" value="1"/>
</dbReference>
<dbReference type="EMBL" id="PDNU01000017">
    <property type="protein sequence ID" value="PHK94884.1"/>
    <property type="molecule type" value="Genomic_DNA"/>
</dbReference>
<evidence type="ECO:0000256" key="1">
    <source>
        <dbReference type="ARBA" id="ARBA00006987"/>
    </source>
</evidence>
<dbReference type="Gene3D" id="3.40.190.10">
    <property type="entry name" value="Periplasmic binding protein-like II"/>
    <property type="match status" value="1"/>
</dbReference>
<gene>
    <name evidence="2" type="ORF">CR162_10610</name>
</gene>
<dbReference type="SUPFAM" id="SSF53850">
    <property type="entry name" value="Periplasmic binding protein-like II"/>
    <property type="match status" value="1"/>
</dbReference>
<protein>
    <recommendedName>
        <fullName evidence="4">ABC transporter substrate-binding protein</fullName>
    </recommendedName>
</protein>
<dbReference type="InterPro" id="IPR042100">
    <property type="entry name" value="Bug_dom1"/>
</dbReference>
<dbReference type="CDD" id="cd07012">
    <property type="entry name" value="PBP2_Bug_TTT"/>
    <property type="match status" value="1"/>
</dbReference>